<dbReference type="PANTHER" id="PTHR42983">
    <property type="entry name" value="DINITROGENASE IRON-MOLYBDENUM COFACTOR PROTEIN-RELATED"/>
    <property type="match status" value="1"/>
</dbReference>
<comment type="caution">
    <text evidence="2">The sequence shown here is derived from an EMBL/GenBank/DDBJ whole genome shotgun (WGS) entry which is preliminary data.</text>
</comment>
<dbReference type="InterPro" id="IPR036105">
    <property type="entry name" value="DiNase_FeMo-co_biosyn_sf"/>
</dbReference>
<proteinExistence type="predicted"/>
<dbReference type="EMBL" id="DVMM01000009">
    <property type="protein sequence ID" value="HIU28757.1"/>
    <property type="molecule type" value="Genomic_DNA"/>
</dbReference>
<dbReference type="AlphaFoldDB" id="A0A9D1I6H7"/>
<gene>
    <name evidence="2" type="ORF">IAD50_00500</name>
</gene>
<dbReference type="Proteomes" id="UP000824089">
    <property type="component" value="Unassembled WGS sequence"/>
</dbReference>
<dbReference type="Gene3D" id="3.30.420.130">
    <property type="entry name" value="Dinitrogenase iron-molybdenum cofactor biosynthesis domain"/>
    <property type="match status" value="1"/>
</dbReference>
<reference evidence="2" key="1">
    <citation type="submission" date="2020-10" db="EMBL/GenBank/DDBJ databases">
        <authorList>
            <person name="Gilroy R."/>
        </authorList>
    </citation>
    <scope>NUCLEOTIDE SEQUENCE</scope>
    <source>
        <strain evidence="2">CHK195-4489</strain>
    </source>
</reference>
<name>A0A9D1I6H7_9CLOT</name>
<evidence type="ECO:0000313" key="3">
    <source>
        <dbReference type="Proteomes" id="UP000824089"/>
    </source>
</evidence>
<reference evidence="2" key="2">
    <citation type="journal article" date="2021" name="PeerJ">
        <title>Extensive microbial diversity within the chicken gut microbiome revealed by metagenomics and culture.</title>
        <authorList>
            <person name="Gilroy R."/>
            <person name="Ravi A."/>
            <person name="Getino M."/>
            <person name="Pursley I."/>
            <person name="Horton D.L."/>
            <person name="Alikhan N.F."/>
            <person name="Baker D."/>
            <person name="Gharbi K."/>
            <person name="Hall N."/>
            <person name="Watson M."/>
            <person name="Adriaenssens E.M."/>
            <person name="Foster-Nyarko E."/>
            <person name="Jarju S."/>
            <person name="Secka A."/>
            <person name="Antonio M."/>
            <person name="Oren A."/>
            <person name="Chaudhuri R.R."/>
            <person name="La Ragione R."/>
            <person name="Hildebrand F."/>
            <person name="Pallen M.J."/>
        </authorList>
    </citation>
    <scope>NUCLEOTIDE SEQUENCE</scope>
    <source>
        <strain evidence="2">CHK195-4489</strain>
    </source>
</reference>
<feature type="domain" description="Dinitrogenase iron-molybdenum cofactor biosynthesis" evidence="1">
    <location>
        <begin position="9"/>
        <end position="96"/>
    </location>
</feature>
<dbReference type="SUPFAM" id="SSF53146">
    <property type="entry name" value="Nitrogenase accessory factor-like"/>
    <property type="match status" value="1"/>
</dbReference>
<protein>
    <submittedName>
        <fullName evidence="2">NifB/NifX family molybdenum-iron cluster-binding protein</fullName>
    </submittedName>
</protein>
<evidence type="ECO:0000313" key="2">
    <source>
        <dbReference type="EMBL" id="HIU28757.1"/>
    </source>
</evidence>
<organism evidence="2 3">
    <name type="scientific">Candidatus Egerieisoma faecipullorum</name>
    <dbReference type="NCBI Taxonomy" id="2840963"/>
    <lineage>
        <taxon>Bacteria</taxon>
        <taxon>Bacillati</taxon>
        <taxon>Bacillota</taxon>
        <taxon>Clostridia</taxon>
        <taxon>Eubacteriales</taxon>
        <taxon>Clostridiaceae</taxon>
        <taxon>Clostridiaceae incertae sedis</taxon>
        <taxon>Candidatus Egerieisoma</taxon>
    </lineage>
</organism>
<dbReference type="PANTHER" id="PTHR42983:SF1">
    <property type="entry name" value="IRON-MOLYBDENUM PROTEIN"/>
    <property type="match status" value="1"/>
</dbReference>
<accession>A0A9D1I6H7</accession>
<dbReference type="Pfam" id="PF02579">
    <property type="entry name" value="Nitro_FeMo-Co"/>
    <property type="match status" value="1"/>
</dbReference>
<sequence>MKIAIPYENGMVFGHFGHTEAFKLYETSDGKITKMEILSTDGQGHGALAGFLKGNGVDLLICGGIGGGAKTALANAGIRVLAGVSGAADAAAEAYLNGTLTWSDGVTCSGHGQGEAEERHSCGGGHGCSCKNG</sequence>
<evidence type="ECO:0000259" key="1">
    <source>
        <dbReference type="Pfam" id="PF02579"/>
    </source>
</evidence>
<dbReference type="InterPro" id="IPR003731">
    <property type="entry name" value="Di-Nase_FeMo-co_biosynth"/>
</dbReference>